<dbReference type="EMBL" id="JABFTP020000185">
    <property type="protein sequence ID" value="KAL3287289.1"/>
    <property type="molecule type" value="Genomic_DNA"/>
</dbReference>
<evidence type="ECO:0000313" key="1">
    <source>
        <dbReference type="EMBL" id="KAL3287289.1"/>
    </source>
</evidence>
<comment type="caution">
    <text evidence="1">The sequence shown here is derived from an EMBL/GenBank/DDBJ whole genome shotgun (WGS) entry which is preliminary data.</text>
</comment>
<sequence length="128" mass="14891">MSSQCLQVSPHNPCSCENPIPVDMEKCCHKMKQVWNHTVIIVFEGIANAPDNLVNFIARKWNEFMKKDCKVCRPIKDEEYMTLDECELIDDYDEKYSKETDECDEEELLLLQELAEVEDWKPGPSCGQ</sequence>
<protein>
    <submittedName>
        <fullName evidence="1">Uncharacterized protein</fullName>
    </submittedName>
</protein>
<organism evidence="1 2">
    <name type="scientific">Cryptolaemus montrouzieri</name>
    <dbReference type="NCBI Taxonomy" id="559131"/>
    <lineage>
        <taxon>Eukaryota</taxon>
        <taxon>Metazoa</taxon>
        <taxon>Ecdysozoa</taxon>
        <taxon>Arthropoda</taxon>
        <taxon>Hexapoda</taxon>
        <taxon>Insecta</taxon>
        <taxon>Pterygota</taxon>
        <taxon>Neoptera</taxon>
        <taxon>Endopterygota</taxon>
        <taxon>Coleoptera</taxon>
        <taxon>Polyphaga</taxon>
        <taxon>Cucujiformia</taxon>
        <taxon>Coccinelloidea</taxon>
        <taxon>Coccinellidae</taxon>
        <taxon>Scymninae</taxon>
        <taxon>Scymnini</taxon>
        <taxon>Cryptolaemus</taxon>
    </lineage>
</organism>
<proteinExistence type="predicted"/>
<gene>
    <name evidence="1" type="ORF">HHI36_001764</name>
</gene>
<evidence type="ECO:0000313" key="2">
    <source>
        <dbReference type="Proteomes" id="UP001516400"/>
    </source>
</evidence>
<dbReference type="AlphaFoldDB" id="A0ABD2P8W8"/>
<dbReference type="Proteomes" id="UP001516400">
    <property type="component" value="Unassembled WGS sequence"/>
</dbReference>
<accession>A0ABD2P8W8</accession>
<reference evidence="1 2" key="1">
    <citation type="journal article" date="2021" name="BMC Biol.">
        <title>Horizontally acquired antibacterial genes associated with adaptive radiation of ladybird beetles.</title>
        <authorList>
            <person name="Li H.S."/>
            <person name="Tang X.F."/>
            <person name="Huang Y.H."/>
            <person name="Xu Z.Y."/>
            <person name="Chen M.L."/>
            <person name="Du X.Y."/>
            <person name="Qiu B.Y."/>
            <person name="Chen P.T."/>
            <person name="Zhang W."/>
            <person name="Slipinski A."/>
            <person name="Escalona H.E."/>
            <person name="Waterhouse R.M."/>
            <person name="Zwick A."/>
            <person name="Pang H."/>
        </authorList>
    </citation>
    <scope>NUCLEOTIDE SEQUENCE [LARGE SCALE GENOMIC DNA]</scope>
    <source>
        <strain evidence="1">SYSU2018</strain>
    </source>
</reference>
<keyword evidence="2" id="KW-1185">Reference proteome</keyword>
<name>A0ABD2P8W8_9CUCU</name>